<dbReference type="SUPFAM" id="SSF48179">
    <property type="entry name" value="6-phosphogluconate dehydrogenase C-terminal domain-like"/>
    <property type="match status" value="1"/>
</dbReference>
<keyword evidence="2 6" id="KW-0560">Oxidoreductase</keyword>
<dbReference type="InterPro" id="IPR036291">
    <property type="entry name" value="NAD(P)-bd_dom_sf"/>
</dbReference>
<evidence type="ECO:0000256" key="2">
    <source>
        <dbReference type="ARBA" id="ARBA00023002"/>
    </source>
</evidence>
<evidence type="ECO:0000256" key="3">
    <source>
        <dbReference type="ARBA" id="ARBA00023027"/>
    </source>
</evidence>
<organism evidence="6 7">
    <name type="scientific">Aquamicrobium soli</name>
    <dbReference type="NCBI Taxonomy" id="1811518"/>
    <lineage>
        <taxon>Bacteria</taxon>
        <taxon>Pseudomonadati</taxon>
        <taxon>Pseudomonadota</taxon>
        <taxon>Alphaproteobacteria</taxon>
        <taxon>Hyphomicrobiales</taxon>
        <taxon>Phyllobacteriaceae</taxon>
        <taxon>Aquamicrobium</taxon>
    </lineage>
</organism>
<dbReference type="PIRSF" id="PIRSF000103">
    <property type="entry name" value="HIBADH"/>
    <property type="match status" value="1"/>
</dbReference>
<dbReference type="InterPro" id="IPR006115">
    <property type="entry name" value="6PGDH_NADP-bd"/>
</dbReference>
<dbReference type="GO" id="GO:0016491">
    <property type="term" value="F:oxidoreductase activity"/>
    <property type="evidence" value="ECO:0007669"/>
    <property type="project" value="UniProtKB-KW"/>
</dbReference>
<dbReference type="Proteomes" id="UP001595583">
    <property type="component" value="Unassembled WGS sequence"/>
</dbReference>
<sequence>MAPNLAIQKRVGFIGLGIMGQHMAGHILAGGYELHVNSRTRAKADALVERGAIWYESPGEVAATSDILITIVGYPVDVESIYLEPGGILDRARPGAVLIDMTTSSPSLAERIAKAASLRGMMALDAPVSGGDIGAREAKLAIMAGGDETAFSQVLPVLRLIGSNVVHMGQAGTGQHTKMANQIAIASTMIAVSESISYATRVGLNPDLTLDVLGTGAASSFLLNGLGRKMVRQDFAPGFFVHHFAKDIGIALNEAKRINLDLPGLALAQKMYERLLANGFGEEGTQALYRIYNRLHWSE</sequence>
<dbReference type="PANTHER" id="PTHR43060:SF15">
    <property type="entry name" value="3-HYDROXYISOBUTYRATE DEHYDROGENASE-LIKE 1, MITOCHONDRIAL-RELATED"/>
    <property type="match status" value="1"/>
</dbReference>
<proteinExistence type="inferred from homology"/>
<dbReference type="EMBL" id="JBHRTK010000031">
    <property type="protein sequence ID" value="MFC3208938.1"/>
    <property type="molecule type" value="Genomic_DNA"/>
</dbReference>
<protein>
    <submittedName>
        <fullName evidence="6">NAD(P)-dependent oxidoreductase</fullName>
        <ecNumber evidence="6">1.1.-.-</ecNumber>
    </submittedName>
</protein>
<dbReference type="InterPro" id="IPR015815">
    <property type="entry name" value="HIBADH-related"/>
</dbReference>
<dbReference type="PROSITE" id="PS00895">
    <property type="entry name" value="3_HYDROXYISOBUT_DH"/>
    <property type="match status" value="1"/>
</dbReference>
<dbReference type="Pfam" id="PF03446">
    <property type="entry name" value="NAD_binding_2"/>
    <property type="match status" value="1"/>
</dbReference>
<dbReference type="InterPro" id="IPR008927">
    <property type="entry name" value="6-PGluconate_DH-like_C_sf"/>
</dbReference>
<comment type="caution">
    <text evidence="6">The sequence shown here is derived from an EMBL/GenBank/DDBJ whole genome shotgun (WGS) entry which is preliminary data.</text>
</comment>
<evidence type="ECO:0000313" key="6">
    <source>
        <dbReference type="EMBL" id="MFC3208938.1"/>
    </source>
</evidence>
<accession>A0ABV7KF14</accession>
<keyword evidence="7" id="KW-1185">Reference proteome</keyword>
<dbReference type="Gene3D" id="3.40.50.720">
    <property type="entry name" value="NAD(P)-binding Rossmann-like Domain"/>
    <property type="match status" value="1"/>
</dbReference>
<dbReference type="RefSeq" id="WP_378224921.1">
    <property type="nucleotide sequence ID" value="NZ_JBHRTK010000031.1"/>
</dbReference>
<evidence type="ECO:0000259" key="5">
    <source>
        <dbReference type="Pfam" id="PF14833"/>
    </source>
</evidence>
<evidence type="ECO:0000313" key="7">
    <source>
        <dbReference type="Proteomes" id="UP001595583"/>
    </source>
</evidence>
<feature type="domain" description="6-phosphogluconate dehydrogenase NADP-binding" evidence="4">
    <location>
        <begin position="10"/>
        <end position="169"/>
    </location>
</feature>
<dbReference type="InterPro" id="IPR002204">
    <property type="entry name" value="3-OH-isobutyrate_DH-rel_CS"/>
</dbReference>
<dbReference type="Gene3D" id="1.10.1040.10">
    <property type="entry name" value="N-(1-d-carboxylethyl)-l-norvaline Dehydrogenase, domain 2"/>
    <property type="match status" value="1"/>
</dbReference>
<evidence type="ECO:0000256" key="1">
    <source>
        <dbReference type="ARBA" id="ARBA00009080"/>
    </source>
</evidence>
<dbReference type="PANTHER" id="PTHR43060">
    <property type="entry name" value="3-HYDROXYISOBUTYRATE DEHYDROGENASE-LIKE 1, MITOCHONDRIAL-RELATED"/>
    <property type="match status" value="1"/>
</dbReference>
<evidence type="ECO:0000259" key="4">
    <source>
        <dbReference type="Pfam" id="PF03446"/>
    </source>
</evidence>
<feature type="domain" description="3-hydroxyisobutyrate dehydrogenase-like NAD-binding" evidence="5">
    <location>
        <begin position="172"/>
        <end position="292"/>
    </location>
</feature>
<dbReference type="InterPro" id="IPR029154">
    <property type="entry name" value="HIBADH-like_NADP-bd"/>
</dbReference>
<dbReference type="EC" id="1.1.-.-" evidence="6"/>
<comment type="similarity">
    <text evidence="1">Belongs to the HIBADH-related family.</text>
</comment>
<dbReference type="Pfam" id="PF14833">
    <property type="entry name" value="NAD_binding_11"/>
    <property type="match status" value="1"/>
</dbReference>
<dbReference type="SUPFAM" id="SSF51735">
    <property type="entry name" value="NAD(P)-binding Rossmann-fold domains"/>
    <property type="match status" value="1"/>
</dbReference>
<keyword evidence="3" id="KW-0520">NAD</keyword>
<dbReference type="InterPro" id="IPR013328">
    <property type="entry name" value="6PGD_dom2"/>
</dbReference>
<name>A0ABV7KF14_9HYPH</name>
<gene>
    <name evidence="6" type="ORF">ACFOHJ_22175</name>
</gene>
<reference evidence="7" key="1">
    <citation type="journal article" date="2019" name="Int. J. Syst. Evol. Microbiol.">
        <title>The Global Catalogue of Microorganisms (GCM) 10K type strain sequencing project: providing services to taxonomists for standard genome sequencing and annotation.</title>
        <authorList>
            <consortium name="The Broad Institute Genomics Platform"/>
            <consortium name="The Broad Institute Genome Sequencing Center for Infectious Disease"/>
            <person name="Wu L."/>
            <person name="Ma J."/>
        </authorList>
    </citation>
    <scope>NUCLEOTIDE SEQUENCE [LARGE SCALE GENOMIC DNA]</scope>
    <source>
        <strain evidence="7">KCTC 52165</strain>
    </source>
</reference>